<dbReference type="AlphaFoldDB" id="A0ABD1M3Y6"/>
<evidence type="ECO:0000313" key="3">
    <source>
        <dbReference type="EMBL" id="KAL2330489.1"/>
    </source>
</evidence>
<name>A0ABD1M3Y6_9FABA</name>
<dbReference type="EMBL" id="JBGMDY010000006">
    <property type="protein sequence ID" value="KAL2330489.1"/>
    <property type="molecule type" value="Genomic_DNA"/>
</dbReference>
<comment type="similarity">
    <text evidence="1">Belongs to the thaumatin family.</text>
</comment>
<accession>A0ABD1M3Y6</accession>
<dbReference type="SUPFAM" id="SSF49870">
    <property type="entry name" value="Osmotin, thaumatin-like protein"/>
    <property type="match status" value="1"/>
</dbReference>
<gene>
    <name evidence="3" type="ORF">Fmac_018070</name>
</gene>
<evidence type="ECO:0000313" key="4">
    <source>
        <dbReference type="Proteomes" id="UP001603857"/>
    </source>
</evidence>
<feature type="region of interest" description="Disordered" evidence="2">
    <location>
        <begin position="139"/>
        <end position="169"/>
    </location>
</feature>
<dbReference type="InterPro" id="IPR037176">
    <property type="entry name" value="Osmotin/thaumatin-like_sf"/>
</dbReference>
<sequence length="169" mass="18765">MLIVVKGGKRGRCSATWCLVDMNGGCPVELRVAHGNGSHGGVACRSVCETFGDPRFCCNETKKQTKRRRRRRKKSSKCSTGIDFLPHQTKGLSREIWARTLCDEGHEFTLNGDAGGVHPERRRRSGLLRRELGGRLQPFDVDRREGGEDGWVQRHGVPGGPERWLSGAA</sequence>
<dbReference type="Pfam" id="PF00314">
    <property type="entry name" value="Thaumatin"/>
    <property type="match status" value="1"/>
</dbReference>
<dbReference type="Gene3D" id="2.60.110.10">
    <property type="entry name" value="Thaumatin"/>
    <property type="match status" value="1"/>
</dbReference>
<evidence type="ECO:0000256" key="2">
    <source>
        <dbReference type="SAM" id="MobiDB-lite"/>
    </source>
</evidence>
<dbReference type="PANTHER" id="PTHR31048">
    <property type="entry name" value="OS03G0233200 PROTEIN"/>
    <property type="match status" value="1"/>
</dbReference>
<protein>
    <submittedName>
        <fullName evidence="3">Uncharacterized protein</fullName>
    </submittedName>
</protein>
<comment type="caution">
    <text evidence="3">The sequence shown here is derived from an EMBL/GenBank/DDBJ whole genome shotgun (WGS) entry which is preliminary data.</text>
</comment>
<dbReference type="Proteomes" id="UP001603857">
    <property type="component" value="Unassembled WGS sequence"/>
</dbReference>
<proteinExistence type="inferred from homology"/>
<dbReference type="InterPro" id="IPR001938">
    <property type="entry name" value="Thaumatin"/>
</dbReference>
<reference evidence="3 4" key="1">
    <citation type="submission" date="2024-08" db="EMBL/GenBank/DDBJ databases">
        <title>Insights into the chromosomal genome structure of Flemingia macrophylla.</title>
        <authorList>
            <person name="Ding Y."/>
            <person name="Zhao Y."/>
            <person name="Bi W."/>
            <person name="Wu M."/>
            <person name="Zhao G."/>
            <person name="Gong Y."/>
            <person name="Li W."/>
            <person name="Zhang P."/>
        </authorList>
    </citation>
    <scope>NUCLEOTIDE SEQUENCE [LARGE SCALE GENOMIC DNA]</scope>
    <source>
        <strain evidence="3">DYQJB</strain>
        <tissue evidence="3">Leaf</tissue>
    </source>
</reference>
<organism evidence="3 4">
    <name type="scientific">Flemingia macrophylla</name>
    <dbReference type="NCBI Taxonomy" id="520843"/>
    <lineage>
        <taxon>Eukaryota</taxon>
        <taxon>Viridiplantae</taxon>
        <taxon>Streptophyta</taxon>
        <taxon>Embryophyta</taxon>
        <taxon>Tracheophyta</taxon>
        <taxon>Spermatophyta</taxon>
        <taxon>Magnoliopsida</taxon>
        <taxon>eudicotyledons</taxon>
        <taxon>Gunneridae</taxon>
        <taxon>Pentapetalae</taxon>
        <taxon>rosids</taxon>
        <taxon>fabids</taxon>
        <taxon>Fabales</taxon>
        <taxon>Fabaceae</taxon>
        <taxon>Papilionoideae</taxon>
        <taxon>50 kb inversion clade</taxon>
        <taxon>NPAAA clade</taxon>
        <taxon>indigoferoid/millettioid clade</taxon>
        <taxon>Phaseoleae</taxon>
        <taxon>Flemingia</taxon>
    </lineage>
</organism>
<dbReference type="PROSITE" id="PS51367">
    <property type="entry name" value="THAUMATIN_2"/>
    <property type="match status" value="1"/>
</dbReference>
<evidence type="ECO:0000256" key="1">
    <source>
        <dbReference type="ARBA" id="ARBA00010607"/>
    </source>
</evidence>
<keyword evidence="4" id="KW-1185">Reference proteome</keyword>